<evidence type="ECO:0000256" key="1">
    <source>
        <dbReference type="SAM" id="SignalP"/>
    </source>
</evidence>
<reference evidence="2" key="1">
    <citation type="submission" date="2021-06" db="EMBL/GenBank/DDBJ databases">
        <title>Genome Sequence of Mortierella hyaline Strain SCG-10, a Cold-Adapted, Nitrate-Reducing Fungus Isolated from Soil in Minnesota, USA.</title>
        <authorList>
            <person name="Aldossari N."/>
        </authorList>
    </citation>
    <scope>NUCLEOTIDE SEQUENCE</scope>
    <source>
        <strain evidence="2">SCG-10</strain>
    </source>
</reference>
<keyword evidence="1" id="KW-0732">Signal</keyword>
<dbReference type="EMBL" id="JAHRHY010000022">
    <property type="protein sequence ID" value="KAG9061898.1"/>
    <property type="molecule type" value="Genomic_DNA"/>
</dbReference>
<feature type="chain" id="PRO_5040136988" evidence="1">
    <location>
        <begin position="21"/>
        <end position="261"/>
    </location>
</feature>
<dbReference type="Proteomes" id="UP000707451">
    <property type="component" value="Unassembled WGS sequence"/>
</dbReference>
<protein>
    <submittedName>
        <fullName evidence="2">Uncharacterized protein</fullName>
    </submittedName>
</protein>
<organism evidence="2 3">
    <name type="scientific">Linnemannia hyalina</name>
    <dbReference type="NCBI Taxonomy" id="64524"/>
    <lineage>
        <taxon>Eukaryota</taxon>
        <taxon>Fungi</taxon>
        <taxon>Fungi incertae sedis</taxon>
        <taxon>Mucoromycota</taxon>
        <taxon>Mortierellomycotina</taxon>
        <taxon>Mortierellomycetes</taxon>
        <taxon>Mortierellales</taxon>
        <taxon>Mortierellaceae</taxon>
        <taxon>Linnemannia</taxon>
    </lineage>
</organism>
<name>A0A9P8BN96_9FUNG</name>
<gene>
    <name evidence="2" type="ORF">KI688_007049</name>
</gene>
<dbReference type="AlphaFoldDB" id="A0A9P8BN96"/>
<sequence>MRKVLFLITVVGLLASLVSAAPTCFNSNARKQEVFTHAGHREPHDDSGIIYLPPARSRRSSNLDTMMEELIRKEMTTTFRDSNYLESLMAKVCDVDASGDFIADCEIKILTEPKIRVIPTKSISKEIVCTTVTCHIGLEESVSVSTTNSLEVSMSITAGAKPFGVGMEFTVTTGYGFSNTVEESVSLSYGFDLVRGDSGYIGMVSAEVSAYVRVEGCRCNNFLCAIQCSSSGLKITEDGHHEAVILKDGTPRSYVSFVYTN</sequence>
<accession>A0A9P8BN96</accession>
<feature type="signal peptide" evidence="1">
    <location>
        <begin position="1"/>
        <end position="20"/>
    </location>
</feature>
<evidence type="ECO:0000313" key="3">
    <source>
        <dbReference type="Proteomes" id="UP000707451"/>
    </source>
</evidence>
<evidence type="ECO:0000313" key="2">
    <source>
        <dbReference type="EMBL" id="KAG9061898.1"/>
    </source>
</evidence>
<comment type="caution">
    <text evidence="2">The sequence shown here is derived from an EMBL/GenBank/DDBJ whole genome shotgun (WGS) entry which is preliminary data.</text>
</comment>
<keyword evidence="3" id="KW-1185">Reference proteome</keyword>
<dbReference type="OrthoDB" id="2420013at2759"/>
<proteinExistence type="predicted"/>